<dbReference type="RefSeq" id="WP_207680830.1">
    <property type="nucleotide sequence ID" value="NZ_CP061800.1"/>
</dbReference>
<dbReference type="Proteomes" id="UP000663722">
    <property type="component" value="Chromosome"/>
</dbReference>
<protein>
    <submittedName>
        <fullName evidence="2">Uncharacterized protein</fullName>
    </submittedName>
</protein>
<proteinExistence type="predicted"/>
<dbReference type="KEGG" id="dmm:dnm_002580"/>
<accession>A0A975BFJ2</accession>
<evidence type="ECO:0000256" key="1">
    <source>
        <dbReference type="SAM" id="MobiDB-lite"/>
    </source>
</evidence>
<dbReference type="AlphaFoldDB" id="A0A975BFJ2"/>
<name>A0A975BFJ2_9BACT</name>
<keyword evidence="3" id="KW-1185">Reference proteome</keyword>
<feature type="region of interest" description="Disordered" evidence="1">
    <location>
        <begin position="113"/>
        <end position="139"/>
    </location>
</feature>
<reference evidence="2" key="1">
    <citation type="journal article" date="2021" name="Microb. Physiol.">
        <title>Proteogenomic Insights into the Physiology of Marine, Sulfate-Reducing, Filamentous Desulfonema limicola and Desulfonema magnum.</title>
        <authorList>
            <person name="Schnaars V."/>
            <person name="Wohlbrand L."/>
            <person name="Scheve S."/>
            <person name="Hinrichs C."/>
            <person name="Reinhardt R."/>
            <person name="Rabus R."/>
        </authorList>
    </citation>
    <scope>NUCLEOTIDE SEQUENCE</scope>
    <source>
        <strain evidence="2">4be13</strain>
    </source>
</reference>
<dbReference type="SUPFAM" id="SSF54913">
    <property type="entry name" value="GlnB-like"/>
    <property type="match status" value="1"/>
</dbReference>
<organism evidence="2 3">
    <name type="scientific">Desulfonema magnum</name>
    <dbReference type="NCBI Taxonomy" id="45655"/>
    <lineage>
        <taxon>Bacteria</taxon>
        <taxon>Pseudomonadati</taxon>
        <taxon>Thermodesulfobacteriota</taxon>
        <taxon>Desulfobacteria</taxon>
        <taxon>Desulfobacterales</taxon>
        <taxon>Desulfococcaceae</taxon>
        <taxon>Desulfonema</taxon>
    </lineage>
</organism>
<evidence type="ECO:0000313" key="3">
    <source>
        <dbReference type="Proteomes" id="UP000663722"/>
    </source>
</evidence>
<dbReference type="InterPro" id="IPR011322">
    <property type="entry name" value="N-reg_PII-like_a/b"/>
</dbReference>
<dbReference type="EMBL" id="CP061800">
    <property type="protein sequence ID" value="QTA84264.1"/>
    <property type="molecule type" value="Genomic_DNA"/>
</dbReference>
<sequence>MYLLIAVINNEDLFDDLITGWLDIGITGSTVIETTDSLQLISQHIPIFAGFRTLNGGGMLHNKTLFTAIEDREILDQAIAYLETLCLETGKPHQGVYFVTGLTTFGRLGREIDSEERQRDMEKKIGKPLKEKAEEVSES</sequence>
<gene>
    <name evidence="2" type="ORF">dnm_002580</name>
</gene>
<evidence type="ECO:0000313" key="2">
    <source>
        <dbReference type="EMBL" id="QTA84264.1"/>
    </source>
</evidence>